<comment type="cofactor">
    <cofactor evidence="7">
        <name>Mg(2+)</name>
        <dbReference type="ChEBI" id="CHEBI:18420"/>
    </cofactor>
</comment>
<dbReference type="InterPro" id="IPR000713">
    <property type="entry name" value="Mur_ligase_N"/>
</dbReference>
<feature type="domain" description="Mur ligase N-terminal catalytic" evidence="9">
    <location>
        <begin position="23"/>
        <end position="102"/>
    </location>
</feature>
<feature type="binding site" evidence="7">
    <location>
        <position position="192"/>
    </location>
    <ligand>
        <name>UDP-N-acetyl-alpha-D-muramoyl-L-alanyl-D-glutamate</name>
        <dbReference type="ChEBI" id="CHEBI:83900"/>
    </ligand>
</feature>
<dbReference type="SUPFAM" id="SSF53623">
    <property type="entry name" value="MurD-like peptide ligases, catalytic domain"/>
    <property type="match status" value="1"/>
</dbReference>
<dbReference type="InterPro" id="IPR036565">
    <property type="entry name" value="Mur-like_cat_sf"/>
</dbReference>
<dbReference type="Pfam" id="PF01225">
    <property type="entry name" value="Mur_ligase"/>
    <property type="match status" value="1"/>
</dbReference>
<dbReference type="EC" id="6.3.2.-" evidence="7"/>
<keyword evidence="3 7" id="KW-0133">Cell shape</keyword>
<dbReference type="GO" id="GO:0000287">
    <property type="term" value="F:magnesium ion binding"/>
    <property type="evidence" value="ECO:0007669"/>
    <property type="project" value="UniProtKB-UniRule"/>
</dbReference>
<proteinExistence type="inferred from homology"/>
<dbReference type="GO" id="GO:0008360">
    <property type="term" value="P:regulation of cell shape"/>
    <property type="evidence" value="ECO:0007669"/>
    <property type="project" value="UniProtKB-KW"/>
</dbReference>
<comment type="function">
    <text evidence="7">Catalyzes the addition of an amino acid to the nucleotide precursor UDP-N-acetylmuramoyl-L-alanyl-D-glutamate (UMAG) in the biosynthesis of bacterial cell-wall peptidoglycan.</text>
</comment>
<dbReference type="GO" id="GO:0005737">
    <property type="term" value="C:cytoplasm"/>
    <property type="evidence" value="ECO:0007669"/>
    <property type="project" value="UniProtKB-SubCell"/>
</dbReference>
<dbReference type="Pfam" id="PF02875">
    <property type="entry name" value="Mur_ligase_C"/>
    <property type="match status" value="1"/>
</dbReference>
<dbReference type="InterPro" id="IPR004101">
    <property type="entry name" value="Mur_ligase_C"/>
</dbReference>
<feature type="binding site" evidence="7">
    <location>
        <position position="31"/>
    </location>
    <ligand>
        <name>UDP-N-acetyl-alpha-D-muramoyl-L-alanyl-D-glutamate</name>
        <dbReference type="ChEBI" id="CHEBI:83900"/>
    </ligand>
</feature>
<evidence type="ECO:0000259" key="9">
    <source>
        <dbReference type="Pfam" id="PF01225"/>
    </source>
</evidence>
<evidence type="ECO:0000256" key="7">
    <source>
        <dbReference type="HAMAP-Rule" id="MF_00208"/>
    </source>
</evidence>
<dbReference type="UniPathway" id="UPA00219"/>
<organism evidence="12 13">
    <name type="scientific">Ancrocorticia populi</name>
    <dbReference type="NCBI Taxonomy" id="2175228"/>
    <lineage>
        <taxon>Bacteria</taxon>
        <taxon>Bacillati</taxon>
        <taxon>Actinomycetota</taxon>
        <taxon>Actinomycetes</taxon>
        <taxon>Actinomycetales</taxon>
        <taxon>Actinomycetaceae</taxon>
        <taxon>Ancrocorticia</taxon>
    </lineage>
</organism>
<dbReference type="SUPFAM" id="SSF53244">
    <property type="entry name" value="MurD-like peptide ligases, peptide-binding domain"/>
    <property type="match status" value="1"/>
</dbReference>
<feature type="domain" description="Mur ligase central" evidence="11">
    <location>
        <begin position="115"/>
        <end position="324"/>
    </location>
</feature>
<dbReference type="GO" id="GO:0071555">
    <property type="term" value="P:cell wall organization"/>
    <property type="evidence" value="ECO:0007669"/>
    <property type="project" value="UniProtKB-KW"/>
</dbReference>
<feature type="binding site" evidence="7">
    <location>
        <position position="194"/>
    </location>
    <ligand>
        <name>UDP-N-acetyl-alpha-D-muramoyl-L-alanyl-D-glutamate</name>
        <dbReference type="ChEBI" id="CHEBI:83900"/>
    </ligand>
</feature>
<dbReference type="SUPFAM" id="SSF63418">
    <property type="entry name" value="MurE/MurF N-terminal domain"/>
    <property type="match status" value="1"/>
</dbReference>
<dbReference type="NCBIfam" id="NF001126">
    <property type="entry name" value="PRK00139.1-4"/>
    <property type="match status" value="1"/>
</dbReference>
<keyword evidence="7" id="KW-0067">ATP-binding</keyword>
<evidence type="ECO:0000256" key="6">
    <source>
        <dbReference type="ARBA" id="ARBA00023316"/>
    </source>
</evidence>
<dbReference type="Proteomes" id="UP000245283">
    <property type="component" value="Unassembled WGS sequence"/>
</dbReference>
<dbReference type="OrthoDB" id="9800958at2"/>
<accession>A0A2V1KA32</accession>
<dbReference type="GO" id="GO:0051301">
    <property type="term" value="P:cell division"/>
    <property type="evidence" value="ECO:0007669"/>
    <property type="project" value="UniProtKB-KW"/>
</dbReference>
<protein>
    <recommendedName>
        <fullName evidence="7">UDP-N-acetylmuramyl-tripeptide synthetase</fullName>
        <ecNumber evidence="7">6.3.2.-</ecNumber>
    </recommendedName>
    <alternativeName>
        <fullName evidence="7">UDP-MurNAc-tripeptide synthetase</fullName>
    </alternativeName>
</protein>
<dbReference type="Gene3D" id="3.40.1390.10">
    <property type="entry name" value="MurE/MurF, N-terminal domain"/>
    <property type="match status" value="1"/>
</dbReference>
<keyword evidence="5 7" id="KW-0131">Cell cycle</keyword>
<dbReference type="InterPro" id="IPR013221">
    <property type="entry name" value="Mur_ligase_cen"/>
</dbReference>
<evidence type="ECO:0000256" key="2">
    <source>
        <dbReference type="ARBA" id="ARBA00022618"/>
    </source>
</evidence>
<keyword evidence="4 7" id="KW-0573">Peptidoglycan synthesis</keyword>
<dbReference type="GO" id="GO:0005524">
    <property type="term" value="F:ATP binding"/>
    <property type="evidence" value="ECO:0007669"/>
    <property type="project" value="UniProtKB-UniRule"/>
</dbReference>
<dbReference type="HAMAP" id="MF_00208">
    <property type="entry name" value="MurE"/>
    <property type="match status" value="1"/>
</dbReference>
<evidence type="ECO:0000256" key="8">
    <source>
        <dbReference type="RuleBase" id="RU004135"/>
    </source>
</evidence>
<evidence type="ECO:0000313" key="12">
    <source>
        <dbReference type="EMBL" id="PWF25812.1"/>
    </source>
</evidence>
<feature type="binding site" evidence="7">
    <location>
        <begin position="117"/>
        <end position="123"/>
    </location>
    <ligand>
        <name>ATP</name>
        <dbReference type="ChEBI" id="CHEBI:30616"/>
    </ligand>
</feature>
<name>A0A2V1KA32_9ACTO</name>
<feature type="domain" description="Mur ligase C-terminal" evidence="10">
    <location>
        <begin position="345"/>
        <end position="470"/>
    </location>
</feature>
<feature type="binding site" evidence="7">
    <location>
        <begin position="159"/>
        <end position="160"/>
    </location>
    <ligand>
        <name>UDP-N-acetyl-alpha-D-muramoyl-L-alanyl-D-glutamate</name>
        <dbReference type="ChEBI" id="CHEBI:83900"/>
    </ligand>
</feature>
<keyword evidence="7" id="KW-0547">Nucleotide-binding</keyword>
<keyword evidence="7" id="KW-0460">Magnesium</keyword>
<gene>
    <name evidence="7" type="primary">murE</name>
    <name evidence="12" type="ORF">DD236_10280</name>
</gene>
<feature type="binding site" evidence="7">
    <location>
        <position position="186"/>
    </location>
    <ligand>
        <name>UDP-N-acetyl-alpha-D-muramoyl-L-alanyl-D-glutamate</name>
        <dbReference type="ChEBI" id="CHEBI:83900"/>
    </ligand>
</feature>
<keyword evidence="6 7" id="KW-0961">Cell wall biogenesis/degradation</keyword>
<dbReference type="PANTHER" id="PTHR23135:SF4">
    <property type="entry name" value="UDP-N-ACETYLMURAMOYL-L-ALANYL-D-GLUTAMATE--2,6-DIAMINOPIMELATE LIGASE MURE HOMOLOG, CHLOROPLASTIC"/>
    <property type="match status" value="1"/>
</dbReference>
<dbReference type="AlphaFoldDB" id="A0A2V1KA32"/>
<dbReference type="InterPro" id="IPR036615">
    <property type="entry name" value="Mur_ligase_C_dom_sf"/>
</dbReference>
<evidence type="ECO:0000259" key="10">
    <source>
        <dbReference type="Pfam" id="PF02875"/>
    </source>
</evidence>
<dbReference type="Pfam" id="PF08245">
    <property type="entry name" value="Mur_ligase_M"/>
    <property type="match status" value="1"/>
</dbReference>
<sequence>MWTMTELARLAEISGGKSVGGATITEVTSDSRAVPAGALFAAVPGLHVHGATFAQGAVASGAVAIATDAEGEQIITEQMSTVPPLLVVPDIAARLGEIAAEVYGNPAQSLTSFAITGTNGKTTTAFMLDDILNKVGRTTGLIGTVAVRLAGSEIPAALTTPMPSDLQRVLADLVSRGGTDLVMEASSHALAQGRTDPVCFSVAGFTNLTQDHLDFHHTLENYFEAKASLFTPMRCEKAVICTDDEWGLRLWHLSRTTLRPENVYALALTSPLPDGAQGWDLAEIEERPEATAIDLVSHAGQHLRFSTSLPGKFNVANAALAATMAVVGGVSAAELPEAVDPKVPGRMESISSRPRVIVDFAHNTDALAKAITALRPTTRGRLIVVTGSAGERDKGKRPAMGATVGRLADVGIITDDDPHDEDPGVIRAGVLSGAKGHSAQIEEIADRRLAIREAILRAHPDDTILLAGRGHETIQEVAGQKIELDDRVEARRALAERDVDPEEKTA</sequence>
<comment type="pathway">
    <text evidence="7 8">Cell wall biogenesis; peptidoglycan biosynthesis.</text>
</comment>
<dbReference type="Gene3D" id="3.90.190.20">
    <property type="entry name" value="Mur ligase, C-terminal domain"/>
    <property type="match status" value="1"/>
</dbReference>
<keyword evidence="7 12" id="KW-0436">Ligase</keyword>
<dbReference type="InterPro" id="IPR005761">
    <property type="entry name" value="UDP-N-AcMur-Glu-dNH2Pim_ligase"/>
</dbReference>
<reference evidence="13" key="1">
    <citation type="submission" date="2018-05" db="EMBL/GenBank/DDBJ databases">
        <authorList>
            <person name="Li Y."/>
        </authorList>
    </citation>
    <scope>NUCLEOTIDE SEQUENCE [LARGE SCALE GENOMIC DNA]</scope>
    <source>
        <strain evidence="13">sk1b4</strain>
    </source>
</reference>
<dbReference type="InterPro" id="IPR035911">
    <property type="entry name" value="MurE/MurF_N"/>
</dbReference>
<comment type="similarity">
    <text evidence="1 7">Belongs to the MurCDEF family. MurE subfamily.</text>
</comment>
<evidence type="ECO:0000256" key="5">
    <source>
        <dbReference type="ARBA" id="ARBA00023306"/>
    </source>
</evidence>
<evidence type="ECO:0000313" key="13">
    <source>
        <dbReference type="Proteomes" id="UP000245283"/>
    </source>
</evidence>
<comment type="caution">
    <text evidence="12">The sequence shown here is derived from an EMBL/GenBank/DDBJ whole genome shotgun (WGS) entry which is preliminary data.</text>
</comment>
<keyword evidence="7" id="KW-0963">Cytoplasm</keyword>
<dbReference type="GO" id="GO:0009252">
    <property type="term" value="P:peptidoglycan biosynthetic process"/>
    <property type="evidence" value="ECO:0007669"/>
    <property type="project" value="UniProtKB-UniRule"/>
</dbReference>
<keyword evidence="13" id="KW-1185">Reference proteome</keyword>
<evidence type="ECO:0000256" key="4">
    <source>
        <dbReference type="ARBA" id="ARBA00022984"/>
    </source>
</evidence>
<dbReference type="PANTHER" id="PTHR23135">
    <property type="entry name" value="MUR LIGASE FAMILY MEMBER"/>
    <property type="match status" value="1"/>
</dbReference>
<dbReference type="GO" id="GO:0016881">
    <property type="term" value="F:acid-amino acid ligase activity"/>
    <property type="evidence" value="ECO:0007669"/>
    <property type="project" value="UniProtKB-UniRule"/>
</dbReference>
<comment type="PTM">
    <text evidence="7">Carboxylation is probably crucial for Mg(2+) binding and, consequently, for the gamma-phosphate positioning of ATP.</text>
</comment>
<evidence type="ECO:0000259" key="11">
    <source>
        <dbReference type="Pfam" id="PF08245"/>
    </source>
</evidence>
<evidence type="ECO:0000256" key="3">
    <source>
        <dbReference type="ARBA" id="ARBA00022960"/>
    </source>
</evidence>
<comment type="subcellular location">
    <subcellularLocation>
        <location evidence="7 8">Cytoplasm</location>
    </subcellularLocation>
</comment>
<feature type="modified residue" description="N6-carboxylysine" evidence="7">
    <location>
        <position position="226"/>
    </location>
</feature>
<evidence type="ECO:0000256" key="1">
    <source>
        <dbReference type="ARBA" id="ARBA00005898"/>
    </source>
</evidence>
<dbReference type="NCBIfam" id="TIGR01085">
    <property type="entry name" value="murE"/>
    <property type="match status" value="1"/>
</dbReference>
<dbReference type="Gene3D" id="3.40.1190.10">
    <property type="entry name" value="Mur-like, catalytic domain"/>
    <property type="match status" value="1"/>
</dbReference>
<dbReference type="EMBL" id="QETB01000005">
    <property type="protein sequence ID" value="PWF25812.1"/>
    <property type="molecule type" value="Genomic_DNA"/>
</dbReference>
<comment type="caution">
    <text evidence="7">Lacks conserved residue(s) required for the propagation of feature annotation.</text>
</comment>
<dbReference type="NCBIfam" id="NF001124">
    <property type="entry name" value="PRK00139.1-2"/>
    <property type="match status" value="1"/>
</dbReference>
<keyword evidence="2 7" id="KW-0132">Cell division</keyword>